<evidence type="ECO:0000313" key="2">
    <source>
        <dbReference type="EMBL" id="KXV22898.1"/>
    </source>
</evidence>
<protein>
    <recommendedName>
        <fullName evidence="1">DUF3825 domain-containing protein</fullName>
    </recommendedName>
</protein>
<dbReference type="EMBL" id="LHZF01000042">
    <property type="protein sequence ID" value="KXV22898.1"/>
    <property type="molecule type" value="Genomic_DNA"/>
</dbReference>
<dbReference type="Pfam" id="PF12873">
    <property type="entry name" value="DUF3825"/>
    <property type="match status" value="1"/>
</dbReference>
<gene>
    <name evidence="2" type="ORF">AD933_00280</name>
</gene>
<dbReference type="AlphaFoldDB" id="A0A149S876"/>
<organism evidence="2 3">
    <name type="scientific">Acetobacter malorum</name>
    <dbReference type="NCBI Taxonomy" id="178901"/>
    <lineage>
        <taxon>Bacteria</taxon>
        <taxon>Pseudomonadati</taxon>
        <taxon>Pseudomonadota</taxon>
        <taxon>Alphaproteobacteria</taxon>
        <taxon>Acetobacterales</taxon>
        <taxon>Acetobacteraceae</taxon>
        <taxon>Acetobacter</taxon>
    </lineage>
</organism>
<dbReference type="Proteomes" id="UP000075526">
    <property type="component" value="Unassembled WGS sequence"/>
</dbReference>
<evidence type="ECO:0000259" key="1">
    <source>
        <dbReference type="Pfam" id="PF12873"/>
    </source>
</evidence>
<dbReference type="PATRIC" id="fig|178901.13.peg.3317"/>
<name>A0A149S876_9PROT</name>
<comment type="caution">
    <text evidence="2">The sequence shown here is derived from an EMBL/GenBank/DDBJ whole genome shotgun (WGS) entry which is preliminary data.</text>
</comment>
<evidence type="ECO:0000313" key="3">
    <source>
        <dbReference type="Proteomes" id="UP000075526"/>
    </source>
</evidence>
<accession>A0A149S876</accession>
<dbReference type="InterPro" id="IPR024437">
    <property type="entry name" value="DUF3825"/>
</dbReference>
<sequence>MKAYVSLFKMHREQSADEIFAHAYPIRGNYDEPFALVARQTVDGVDAWYFQQQRFQDKYANQAYPKLRNYLNYTFKRLVTLEQQEPGRFFVESADGNWITFNTGLQNAHGSDLMATFEKYKPRSGMPERETPDWVFKGCYAPGDRNYQANFGTKQPDIAWYSRDSRDYIFDTEYSLDRDVFDHLFERAKLRAGMPNFSDDVVRNYLRGALENLIPKIRRNYKVAIPVFYVEEQRMQLLLPFSSASNANEVSCFLVERDDDLRTYRIKTIFDLDQAYFSARLITRPDRDWLNP</sequence>
<reference evidence="2 3" key="1">
    <citation type="submission" date="2015-06" db="EMBL/GenBank/DDBJ databases">
        <title>Improved classification and identification of acetic acid bacteria using matrix-assisted laser desorption/ionization time-of-flight mass spectrometry; Gluconobacter nephelii and Gluconobacter uchimurae are later heterotypic synonyms of Gluconobacter japonicus and Gluconobacter oxydans, respectively.</title>
        <authorList>
            <person name="Li L."/>
            <person name="Cleenwerck I."/>
            <person name="De Vuyst L."/>
            <person name="Vandamme P."/>
        </authorList>
    </citation>
    <scope>NUCLEOTIDE SEQUENCE [LARGE SCALE GENOMIC DNA]</scope>
    <source>
        <strain evidence="2 3">LMG 1552</strain>
    </source>
</reference>
<dbReference type="RefSeq" id="WP_061507210.1">
    <property type="nucleotide sequence ID" value="NZ_LHZF01000042.1"/>
</dbReference>
<feature type="domain" description="DUF3825" evidence="1">
    <location>
        <begin position="47"/>
        <end position="289"/>
    </location>
</feature>
<proteinExistence type="predicted"/>